<dbReference type="PANTHER" id="PTHR22957:SF337">
    <property type="entry name" value="TBC1 DOMAIN FAMILY MEMBER 5"/>
    <property type="match status" value="1"/>
</dbReference>
<feature type="domain" description="Rab-GAP TBC" evidence="3">
    <location>
        <begin position="36"/>
        <end position="297"/>
    </location>
</feature>
<dbReference type="Proteomes" id="UP000289323">
    <property type="component" value="Unassembled WGS sequence"/>
</dbReference>
<name>A0A3S4B5N3_9PEZI</name>
<gene>
    <name evidence="4" type="ORF">TT172_LOCUS4825</name>
</gene>
<evidence type="ECO:0000256" key="2">
    <source>
        <dbReference type="SAM" id="MobiDB-lite"/>
    </source>
</evidence>
<dbReference type="Gene3D" id="1.10.472.80">
    <property type="entry name" value="Ypt/Rab-GAP domain of gyp1p, domain 3"/>
    <property type="match status" value="1"/>
</dbReference>
<dbReference type="PROSITE" id="PS50086">
    <property type="entry name" value="TBC_RABGAP"/>
    <property type="match status" value="1"/>
</dbReference>
<dbReference type="GO" id="GO:0005096">
    <property type="term" value="F:GTPase activator activity"/>
    <property type="evidence" value="ECO:0007669"/>
    <property type="project" value="UniProtKB-KW"/>
</dbReference>
<dbReference type="SMART" id="SM00164">
    <property type="entry name" value="TBC"/>
    <property type="match status" value="1"/>
</dbReference>
<feature type="compositionally biased region" description="Polar residues" evidence="2">
    <location>
        <begin position="586"/>
        <end position="608"/>
    </location>
</feature>
<protein>
    <submittedName>
        <fullName evidence="4">A68d2e82-cfce-434c-aee4-1aee33a23af9</fullName>
    </submittedName>
</protein>
<dbReference type="FunFam" id="1.10.472.80:FF:000038">
    <property type="entry name" value="TBC1 domain family member 5"/>
    <property type="match status" value="1"/>
</dbReference>
<proteinExistence type="predicted"/>
<feature type="region of interest" description="Disordered" evidence="2">
    <location>
        <begin position="586"/>
        <end position="656"/>
    </location>
</feature>
<feature type="compositionally biased region" description="Basic and acidic residues" evidence="2">
    <location>
        <begin position="615"/>
        <end position="635"/>
    </location>
</feature>
<dbReference type="AlphaFoldDB" id="A0A3S4B5N3"/>
<reference evidence="4 5" key="1">
    <citation type="submission" date="2018-04" db="EMBL/GenBank/DDBJ databases">
        <authorList>
            <person name="Huttner S."/>
            <person name="Dainat J."/>
        </authorList>
    </citation>
    <scope>NUCLEOTIDE SEQUENCE [LARGE SCALE GENOMIC DNA]</scope>
</reference>
<sequence>MKSLADARSRWGETFKDGSTIPDLQRAIKFNGPSNPCAAGLRSVCWKAFLLWRGAPADKWLDLARESRASYSALCEQHLRFIRHPEQLAALSVDPLADDPESPWVAVRKDETVRAEILQDVRRLPDDPFYHEERVQTIILDILFLYCKLNPAGGGYRQGMHELLAPLVWVVAQDAVDRAAVVSDDPSEALLAEMLDSSFVEHDAFALFSKLMESAGGFYEVESDTSVDAQQRNTIVERSKYIHEVALMKIDEELANHLRNIEVLPQIFLIRWIRLLFGREFGFDQLLTLWDTIFAYDPNLELIDLICVAMLLRIRWTLLDADYSVALQLMLKYPAPSPPHGPHTFVDDAMYLKEHFDAAGGVTLIFKYTGKSPSNTSVTTPVPVPSRTSTPSFPKLNKLRQRTLGARSPLSTSARILQQPGGVEALLQGAAKNMIERGEKLGISQAVRDAVGEIRRNVQDFQQSRISTTRGGRSLFGEAGLPSPDYALTITLMEKRNRRLAAMLDESVTNLKLLAASELQGEKEKNLETVEVAAAKIQFVKACLEDPSLALPEEELPPLSTLTISNPTEVSLPTVALDTTPVVMTSSAVEETRTALSSPESGKTSSSLPSPPKESQTREETETLDKMDTDIHGDGDTLPPLQSEVKSGSPPVPTVLPQSQVLVTPMAQRPQGPIPTRSTLAQSSFAWMLEPDTTSSSLPRPSPFSPPSGRPPSSSGGASGGQKKRHNPSRERNAFLFGEVTADCAGEAALSANQIFGLQPIRKGG</sequence>
<evidence type="ECO:0000256" key="1">
    <source>
        <dbReference type="ARBA" id="ARBA00022468"/>
    </source>
</evidence>
<evidence type="ECO:0000259" key="3">
    <source>
        <dbReference type="PROSITE" id="PS50086"/>
    </source>
</evidence>
<dbReference type="FunFam" id="1.10.8.270:FF:000031">
    <property type="entry name" value="TBC1 domain family member 5"/>
    <property type="match status" value="1"/>
</dbReference>
<evidence type="ECO:0000313" key="4">
    <source>
        <dbReference type="EMBL" id="SPQ22406.1"/>
    </source>
</evidence>
<dbReference type="SUPFAM" id="SSF47923">
    <property type="entry name" value="Ypt/Rab-GAP domain of gyp1p"/>
    <property type="match status" value="2"/>
</dbReference>
<dbReference type="InterPro" id="IPR000195">
    <property type="entry name" value="Rab-GAP-TBC_dom"/>
</dbReference>
<evidence type="ECO:0000313" key="5">
    <source>
        <dbReference type="Proteomes" id="UP000289323"/>
    </source>
</evidence>
<dbReference type="EMBL" id="OUUZ01000009">
    <property type="protein sequence ID" value="SPQ22406.1"/>
    <property type="molecule type" value="Genomic_DNA"/>
</dbReference>
<accession>A0A3S4B5N3</accession>
<dbReference type="InterPro" id="IPR035969">
    <property type="entry name" value="Rab-GAP_TBC_sf"/>
</dbReference>
<dbReference type="Pfam" id="PF00566">
    <property type="entry name" value="RabGAP-TBC"/>
    <property type="match status" value="1"/>
</dbReference>
<feature type="compositionally biased region" description="Pro residues" evidence="2">
    <location>
        <begin position="700"/>
        <end position="710"/>
    </location>
</feature>
<feature type="compositionally biased region" description="Polar residues" evidence="2">
    <location>
        <begin position="676"/>
        <end position="685"/>
    </location>
</feature>
<organism evidence="4 5">
    <name type="scientific">Thermothielavioides terrestris</name>
    <dbReference type="NCBI Taxonomy" id="2587410"/>
    <lineage>
        <taxon>Eukaryota</taxon>
        <taxon>Fungi</taxon>
        <taxon>Dikarya</taxon>
        <taxon>Ascomycota</taxon>
        <taxon>Pezizomycotina</taxon>
        <taxon>Sordariomycetes</taxon>
        <taxon>Sordariomycetidae</taxon>
        <taxon>Sordariales</taxon>
        <taxon>Chaetomiaceae</taxon>
        <taxon>Thermothielavioides</taxon>
    </lineage>
</organism>
<dbReference type="PANTHER" id="PTHR22957">
    <property type="entry name" value="TBC1 DOMAIN FAMILY MEMBER GTPASE-ACTIVATING PROTEIN"/>
    <property type="match status" value="1"/>
</dbReference>
<dbReference type="Gene3D" id="1.10.8.270">
    <property type="entry name" value="putative rabgap domain of human tbc1 domain family member 14 like domains"/>
    <property type="match status" value="1"/>
</dbReference>
<feature type="region of interest" description="Disordered" evidence="2">
    <location>
        <begin position="668"/>
        <end position="734"/>
    </location>
</feature>
<keyword evidence="1" id="KW-0343">GTPase activation</keyword>